<name>A0A183A5X1_9TREM</name>
<dbReference type="EMBL" id="UZAN01039565">
    <property type="protein sequence ID" value="VDP66200.1"/>
    <property type="molecule type" value="Genomic_DNA"/>
</dbReference>
<feature type="signal peptide" evidence="2">
    <location>
        <begin position="1"/>
        <end position="20"/>
    </location>
</feature>
<keyword evidence="4" id="KW-1185">Reference proteome</keyword>
<reference evidence="5" key="1">
    <citation type="submission" date="2016-06" db="UniProtKB">
        <authorList>
            <consortium name="WormBaseParasite"/>
        </authorList>
    </citation>
    <scope>IDENTIFICATION</scope>
</reference>
<feature type="compositionally biased region" description="Basic and acidic residues" evidence="1">
    <location>
        <begin position="257"/>
        <end position="279"/>
    </location>
</feature>
<feature type="compositionally biased region" description="Low complexity" evidence="1">
    <location>
        <begin position="218"/>
        <end position="231"/>
    </location>
</feature>
<evidence type="ECO:0000256" key="2">
    <source>
        <dbReference type="SAM" id="SignalP"/>
    </source>
</evidence>
<feature type="chain" id="PRO_5043137831" evidence="2">
    <location>
        <begin position="21"/>
        <end position="439"/>
    </location>
</feature>
<dbReference type="AlphaFoldDB" id="A0A183A5X1"/>
<feature type="region of interest" description="Disordered" evidence="1">
    <location>
        <begin position="251"/>
        <end position="284"/>
    </location>
</feature>
<feature type="compositionally biased region" description="Basic and acidic residues" evidence="1">
    <location>
        <begin position="143"/>
        <end position="167"/>
    </location>
</feature>
<evidence type="ECO:0000313" key="5">
    <source>
        <dbReference type="WBParaSite" id="ECPE_0000235601-mRNA-1"/>
    </source>
</evidence>
<sequence>MHLFQTLFALYLLALPLCLARPSGAGEDETSDVQIDGDANETPKVDERDEEPNEPQSSENDDEASGQDEAESGEQKEEEPKEGNEDEEAAVAAAAAPSAEEKQSEKEESDPEQSDKGSENSEETETNVEDQKDSDNTNPMPVEDSKDEITQPETEPEKEPVADEKPAGDVFDTSVMPEKQSPVNDQVPQESDKSVENDSIVTKNVEPTVLADQTLDVNTNQTGTGNETQGESEPVKEVALTLTDLKDNQTVASVKHVKSEENKPVEQKDKEEKVEDEVHSTTPSTTQVLDSAVVSLSDKADQIMEPSEKEFELPPINFTAGGDWINSSNWQFVSHDYERSSDHDELTEDDDYHHIMDACHVLGQKVHEVLGVNKTDKEIHEAIQLIPSFHKTDDYDVDMYTKTVSEPHEFTLTDSRIQVSRAGFLSRFWLIPLHLPDTK</sequence>
<dbReference type="WBParaSite" id="ECPE_0000235601-mRNA-1">
    <property type="protein sequence ID" value="ECPE_0000235601-mRNA-1"/>
    <property type="gene ID" value="ECPE_0000235601"/>
</dbReference>
<protein>
    <submittedName>
        <fullName evidence="5">Dentin sialophosphoprotein-like</fullName>
    </submittedName>
</protein>
<accession>A0A183A5X1</accession>
<feature type="region of interest" description="Disordered" evidence="1">
    <location>
        <begin position="22"/>
        <end position="235"/>
    </location>
</feature>
<dbReference type="Proteomes" id="UP000272942">
    <property type="component" value="Unassembled WGS sequence"/>
</dbReference>
<feature type="compositionally biased region" description="Basic and acidic residues" evidence="1">
    <location>
        <begin position="73"/>
        <end position="83"/>
    </location>
</feature>
<evidence type="ECO:0000256" key="1">
    <source>
        <dbReference type="SAM" id="MobiDB-lite"/>
    </source>
</evidence>
<evidence type="ECO:0000313" key="3">
    <source>
        <dbReference type="EMBL" id="VDP66200.1"/>
    </source>
</evidence>
<reference evidence="3 4" key="2">
    <citation type="submission" date="2018-11" db="EMBL/GenBank/DDBJ databases">
        <authorList>
            <consortium name="Pathogen Informatics"/>
        </authorList>
    </citation>
    <scope>NUCLEOTIDE SEQUENCE [LARGE SCALE GENOMIC DNA]</scope>
    <source>
        <strain evidence="3 4">Egypt</strain>
    </source>
</reference>
<gene>
    <name evidence="3" type="ORF">ECPE_LOCUS2356</name>
</gene>
<proteinExistence type="predicted"/>
<feature type="compositionally biased region" description="Acidic residues" evidence="1">
    <location>
        <begin position="48"/>
        <end position="72"/>
    </location>
</feature>
<organism evidence="5">
    <name type="scientific">Echinostoma caproni</name>
    <dbReference type="NCBI Taxonomy" id="27848"/>
    <lineage>
        <taxon>Eukaryota</taxon>
        <taxon>Metazoa</taxon>
        <taxon>Spiralia</taxon>
        <taxon>Lophotrochozoa</taxon>
        <taxon>Platyhelminthes</taxon>
        <taxon>Trematoda</taxon>
        <taxon>Digenea</taxon>
        <taxon>Plagiorchiida</taxon>
        <taxon>Echinostomata</taxon>
        <taxon>Echinostomatoidea</taxon>
        <taxon>Echinostomatidae</taxon>
        <taxon>Echinostoma</taxon>
    </lineage>
</organism>
<keyword evidence="2" id="KW-0732">Signal</keyword>
<evidence type="ECO:0000313" key="4">
    <source>
        <dbReference type="Proteomes" id="UP000272942"/>
    </source>
</evidence>